<dbReference type="Pfam" id="PF17428">
    <property type="entry name" value="DUF5412"/>
    <property type="match status" value="1"/>
</dbReference>
<gene>
    <name evidence="1" type="ORF">GCM10007096_09300</name>
</gene>
<proteinExistence type="predicted"/>
<dbReference type="InterPro" id="IPR035406">
    <property type="entry name" value="DUF5412"/>
</dbReference>
<reference evidence="1" key="2">
    <citation type="submission" date="2020-09" db="EMBL/GenBank/DDBJ databases">
        <authorList>
            <person name="Sun Q."/>
            <person name="Zhou Y."/>
        </authorList>
    </citation>
    <scope>NUCLEOTIDE SEQUENCE</scope>
    <source>
        <strain evidence="1">CGMCC 1.12777</strain>
    </source>
</reference>
<reference evidence="1" key="1">
    <citation type="journal article" date="2014" name="Int. J. Syst. Evol. Microbiol.">
        <title>Complete genome sequence of Corynebacterium casei LMG S-19264T (=DSM 44701T), isolated from a smear-ripened cheese.</title>
        <authorList>
            <consortium name="US DOE Joint Genome Institute (JGI-PGF)"/>
            <person name="Walter F."/>
            <person name="Albersmeier A."/>
            <person name="Kalinowski J."/>
            <person name="Ruckert C."/>
        </authorList>
    </citation>
    <scope>NUCLEOTIDE SEQUENCE</scope>
    <source>
        <strain evidence="1">CGMCC 1.12777</strain>
    </source>
</reference>
<name>A0A8J3EL72_9BACL</name>
<dbReference type="EMBL" id="BMFV01000004">
    <property type="protein sequence ID" value="GGH77421.1"/>
    <property type="molecule type" value="Genomic_DNA"/>
</dbReference>
<dbReference type="Proteomes" id="UP000656813">
    <property type="component" value="Unassembled WGS sequence"/>
</dbReference>
<comment type="caution">
    <text evidence="1">The sequence shown here is derived from an EMBL/GenBank/DDBJ whole genome shotgun (WGS) entry which is preliminary data.</text>
</comment>
<evidence type="ECO:0000313" key="2">
    <source>
        <dbReference type="Proteomes" id="UP000656813"/>
    </source>
</evidence>
<sequence length="69" mass="7861">MGAAGTFGILGELNGPLWFKKRIYREERTENVKIKWGSNSKVSINNHILNLDEQIPMDTNDYDIANPLI</sequence>
<evidence type="ECO:0000313" key="1">
    <source>
        <dbReference type="EMBL" id="GGH77421.1"/>
    </source>
</evidence>
<accession>A0A8J3EL72</accession>
<organism evidence="1 2">
    <name type="scientific">Pullulanibacillus pueri</name>
    <dbReference type="NCBI Taxonomy" id="1437324"/>
    <lineage>
        <taxon>Bacteria</taxon>
        <taxon>Bacillati</taxon>
        <taxon>Bacillota</taxon>
        <taxon>Bacilli</taxon>
        <taxon>Bacillales</taxon>
        <taxon>Sporolactobacillaceae</taxon>
        <taxon>Pullulanibacillus</taxon>
    </lineage>
</organism>
<keyword evidence="2" id="KW-1185">Reference proteome</keyword>
<dbReference type="AlphaFoldDB" id="A0A8J3EL72"/>
<protein>
    <submittedName>
        <fullName evidence="1">Uncharacterized protein</fullName>
    </submittedName>
</protein>